<keyword evidence="4" id="KW-1185">Reference proteome</keyword>
<keyword evidence="1" id="KW-0479">Metal-binding</keyword>
<dbReference type="GO" id="GO:0046872">
    <property type="term" value="F:metal ion binding"/>
    <property type="evidence" value="ECO:0007669"/>
    <property type="project" value="UniProtKB-KW"/>
</dbReference>
<dbReference type="OrthoDB" id="9795618at2"/>
<evidence type="ECO:0000313" key="3">
    <source>
        <dbReference type="EMBL" id="KLN61670.1"/>
    </source>
</evidence>
<dbReference type="GO" id="GO:0046491">
    <property type="term" value="P:L-methylmalonyl-CoA metabolic process"/>
    <property type="evidence" value="ECO:0007669"/>
    <property type="project" value="TreeGrafter"/>
</dbReference>
<dbReference type="PROSITE" id="PS51819">
    <property type="entry name" value="VOC"/>
    <property type="match status" value="1"/>
</dbReference>
<accession>A0A0H2MY74</accession>
<dbReference type="PANTHER" id="PTHR43048">
    <property type="entry name" value="METHYLMALONYL-COA EPIMERASE"/>
    <property type="match status" value="1"/>
</dbReference>
<feature type="domain" description="VOC" evidence="2">
    <location>
        <begin position="19"/>
        <end position="149"/>
    </location>
</feature>
<dbReference type="Gene3D" id="3.10.180.10">
    <property type="entry name" value="2,3-Dihydroxybiphenyl 1,2-Dioxygenase, domain 1"/>
    <property type="match status" value="1"/>
</dbReference>
<dbReference type="GO" id="GO:0004493">
    <property type="term" value="F:methylmalonyl-CoA epimerase activity"/>
    <property type="evidence" value="ECO:0007669"/>
    <property type="project" value="TreeGrafter"/>
</dbReference>
<proteinExistence type="predicted"/>
<dbReference type="SUPFAM" id="SSF54593">
    <property type="entry name" value="Glyoxalase/Bleomycin resistance protein/Dihydroxybiphenyl dioxygenase"/>
    <property type="match status" value="1"/>
</dbReference>
<reference evidence="3 4" key="1">
    <citation type="submission" date="2015-03" db="EMBL/GenBank/DDBJ databases">
        <title>Genome Sequence of Kiloniella spongiae MEBiC09566, isolated from a marine sponge.</title>
        <authorList>
            <person name="Shao Z."/>
            <person name="Wang L."/>
            <person name="Li X."/>
        </authorList>
    </citation>
    <scope>NUCLEOTIDE SEQUENCE [LARGE SCALE GENOMIC DNA]</scope>
    <source>
        <strain evidence="3 4">MEBiC09566</strain>
    </source>
</reference>
<dbReference type="InterPro" id="IPR051785">
    <property type="entry name" value="MMCE/EMCE_epimerase"/>
</dbReference>
<evidence type="ECO:0000256" key="1">
    <source>
        <dbReference type="ARBA" id="ARBA00022723"/>
    </source>
</evidence>
<dbReference type="AlphaFoldDB" id="A0A0H2MY74"/>
<comment type="caution">
    <text evidence="3">The sequence shown here is derived from an EMBL/GenBank/DDBJ whole genome shotgun (WGS) entry which is preliminary data.</text>
</comment>
<dbReference type="InterPro" id="IPR037523">
    <property type="entry name" value="VOC_core"/>
</dbReference>
<dbReference type="InterPro" id="IPR029068">
    <property type="entry name" value="Glyas_Bleomycin-R_OHBP_Dase"/>
</dbReference>
<dbReference type="PANTHER" id="PTHR43048:SF3">
    <property type="entry name" value="METHYLMALONYL-COA EPIMERASE, MITOCHONDRIAL"/>
    <property type="match status" value="1"/>
</dbReference>
<dbReference type="EMBL" id="LAQL01000003">
    <property type="protein sequence ID" value="KLN61670.1"/>
    <property type="molecule type" value="Genomic_DNA"/>
</dbReference>
<protein>
    <recommendedName>
        <fullName evidence="2">VOC domain-containing protein</fullName>
    </recommendedName>
</protein>
<dbReference type="STRING" id="1489064.WH96_04855"/>
<dbReference type="Pfam" id="PF00903">
    <property type="entry name" value="Glyoxalase"/>
    <property type="match status" value="1"/>
</dbReference>
<evidence type="ECO:0000313" key="4">
    <source>
        <dbReference type="Proteomes" id="UP000035444"/>
    </source>
</evidence>
<dbReference type="Proteomes" id="UP000035444">
    <property type="component" value="Unassembled WGS sequence"/>
</dbReference>
<name>A0A0H2MY74_9PROT</name>
<gene>
    <name evidence="3" type="ORF">WH96_04855</name>
</gene>
<evidence type="ECO:0000259" key="2">
    <source>
        <dbReference type="PROSITE" id="PS51819"/>
    </source>
</evidence>
<organism evidence="3 4">
    <name type="scientific">Kiloniella spongiae</name>
    <dbReference type="NCBI Taxonomy" id="1489064"/>
    <lineage>
        <taxon>Bacteria</taxon>
        <taxon>Pseudomonadati</taxon>
        <taxon>Pseudomonadota</taxon>
        <taxon>Alphaproteobacteria</taxon>
        <taxon>Rhodospirillales</taxon>
        <taxon>Kiloniellaceae</taxon>
        <taxon>Kiloniella</taxon>
    </lineage>
</organism>
<dbReference type="InterPro" id="IPR004360">
    <property type="entry name" value="Glyas_Fos-R_dOase_dom"/>
</dbReference>
<dbReference type="RefSeq" id="WP_047763005.1">
    <property type="nucleotide sequence ID" value="NZ_LAQL01000003.1"/>
</dbReference>
<sequence>MPFKSTILPNTSSPFSSLKADHLALRVPDFDVAQTWLCEKLDFRVLHQWPLGDLKLAYLAPAVDDNFLIELIGGDLDFPKQKHDDLGASLNEGGSHHICFAVKNLKETLEELKSRGVTIIAEPFLVEDINRQLAFFTDPWNNLYELSQEV</sequence>